<feature type="compositionally biased region" description="Basic and acidic residues" evidence="1">
    <location>
        <begin position="753"/>
        <end position="795"/>
    </location>
</feature>
<dbReference type="Pfam" id="PF02174">
    <property type="entry name" value="IRS"/>
    <property type="match status" value="1"/>
</dbReference>
<dbReference type="Proteomes" id="UP001221898">
    <property type="component" value="Unassembled WGS sequence"/>
</dbReference>
<feature type="compositionally biased region" description="Low complexity" evidence="1">
    <location>
        <begin position="382"/>
        <end position="396"/>
    </location>
</feature>
<feature type="compositionally biased region" description="Basic and acidic residues" evidence="1">
    <location>
        <begin position="948"/>
        <end position="965"/>
    </location>
</feature>
<feature type="domain" description="PH" evidence="2">
    <location>
        <begin position="4"/>
        <end position="109"/>
    </location>
</feature>
<feature type="domain" description="IRS-type PTB" evidence="3">
    <location>
        <begin position="105"/>
        <end position="210"/>
    </location>
</feature>
<feature type="compositionally biased region" description="Low complexity" evidence="1">
    <location>
        <begin position="811"/>
        <end position="823"/>
    </location>
</feature>
<dbReference type="EMBL" id="JAINUG010000024">
    <property type="protein sequence ID" value="KAJ8411072.1"/>
    <property type="molecule type" value="Genomic_DNA"/>
</dbReference>
<dbReference type="PROSITE" id="PS50003">
    <property type="entry name" value="PH_DOMAIN"/>
    <property type="match status" value="1"/>
</dbReference>
<evidence type="ECO:0000313" key="5">
    <source>
        <dbReference type="Proteomes" id="UP001221898"/>
    </source>
</evidence>
<dbReference type="InterPro" id="IPR037748">
    <property type="entry name" value="Dok-7_PTB"/>
</dbReference>
<protein>
    <recommendedName>
        <fullName evidence="6">Protein Dok-7</fullName>
    </recommendedName>
</protein>
<dbReference type="SUPFAM" id="SSF50729">
    <property type="entry name" value="PH domain-like"/>
    <property type="match status" value="2"/>
</dbReference>
<dbReference type="InterPro" id="IPR011993">
    <property type="entry name" value="PH-like_dom_sf"/>
</dbReference>
<comment type="caution">
    <text evidence="4">The sequence shown here is derived from an EMBL/GenBank/DDBJ whole genome shotgun (WGS) entry which is preliminary data.</text>
</comment>
<evidence type="ECO:0000259" key="3">
    <source>
        <dbReference type="PROSITE" id="PS51064"/>
    </source>
</evidence>
<proteinExistence type="predicted"/>
<evidence type="ECO:0000313" key="4">
    <source>
        <dbReference type="EMBL" id="KAJ8411072.1"/>
    </source>
</evidence>
<gene>
    <name evidence="4" type="ORF">AAFF_G00181070</name>
</gene>
<dbReference type="CDD" id="cd13165">
    <property type="entry name" value="PTB_DOK7"/>
    <property type="match status" value="1"/>
</dbReference>
<feature type="region of interest" description="Disordered" evidence="1">
    <location>
        <begin position="428"/>
        <end position="494"/>
    </location>
</feature>
<dbReference type="PANTHER" id="PTHR21636">
    <property type="entry name" value="PROTEIN DOK-7"/>
    <property type="match status" value="1"/>
</dbReference>
<feature type="compositionally biased region" description="Gly residues" evidence="1">
    <location>
        <begin position="444"/>
        <end position="461"/>
    </location>
</feature>
<organism evidence="4 5">
    <name type="scientific">Aldrovandia affinis</name>
    <dbReference type="NCBI Taxonomy" id="143900"/>
    <lineage>
        <taxon>Eukaryota</taxon>
        <taxon>Metazoa</taxon>
        <taxon>Chordata</taxon>
        <taxon>Craniata</taxon>
        <taxon>Vertebrata</taxon>
        <taxon>Euteleostomi</taxon>
        <taxon>Actinopterygii</taxon>
        <taxon>Neopterygii</taxon>
        <taxon>Teleostei</taxon>
        <taxon>Notacanthiformes</taxon>
        <taxon>Halosauridae</taxon>
        <taxon>Aldrovandia</taxon>
    </lineage>
</organism>
<dbReference type="SMART" id="SM01244">
    <property type="entry name" value="IRS"/>
    <property type="match status" value="1"/>
</dbReference>
<dbReference type="CDD" id="cd14677">
    <property type="entry name" value="PH_DOK7"/>
    <property type="match status" value="1"/>
</dbReference>
<dbReference type="AlphaFoldDB" id="A0AAD7WVS6"/>
<evidence type="ECO:0000256" key="1">
    <source>
        <dbReference type="SAM" id="MobiDB-lite"/>
    </source>
</evidence>
<dbReference type="GO" id="GO:0019901">
    <property type="term" value="F:protein kinase binding"/>
    <property type="evidence" value="ECO:0007669"/>
    <property type="project" value="InterPro"/>
</dbReference>
<feature type="region of interest" description="Disordered" evidence="1">
    <location>
        <begin position="943"/>
        <end position="965"/>
    </location>
</feature>
<dbReference type="PANTHER" id="PTHR21636:SF2">
    <property type="entry name" value="PROTEIN DOK-7"/>
    <property type="match status" value="1"/>
</dbReference>
<dbReference type="InterPro" id="IPR037747">
    <property type="entry name" value="Dok-7_PH"/>
</dbReference>
<feature type="compositionally biased region" description="Basic and acidic residues" evidence="1">
    <location>
        <begin position="734"/>
        <end position="744"/>
    </location>
</feature>
<reference evidence="4" key="1">
    <citation type="journal article" date="2023" name="Science">
        <title>Genome structures resolve the early diversification of teleost fishes.</title>
        <authorList>
            <person name="Parey E."/>
            <person name="Louis A."/>
            <person name="Montfort J."/>
            <person name="Bouchez O."/>
            <person name="Roques C."/>
            <person name="Iampietro C."/>
            <person name="Lluch J."/>
            <person name="Castinel A."/>
            <person name="Donnadieu C."/>
            <person name="Desvignes T."/>
            <person name="Floi Bucao C."/>
            <person name="Jouanno E."/>
            <person name="Wen M."/>
            <person name="Mejri S."/>
            <person name="Dirks R."/>
            <person name="Jansen H."/>
            <person name="Henkel C."/>
            <person name="Chen W.J."/>
            <person name="Zahm M."/>
            <person name="Cabau C."/>
            <person name="Klopp C."/>
            <person name="Thompson A.W."/>
            <person name="Robinson-Rechavi M."/>
            <person name="Braasch I."/>
            <person name="Lecointre G."/>
            <person name="Bobe J."/>
            <person name="Postlethwait J.H."/>
            <person name="Berthelot C."/>
            <person name="Roest Crollius H."/>
            <person name="Guiguen Y."/>
        </authorList>
    </citation>
    <scope>NUCLEOTIDE SEQUENCE</scope>
    <source>
        <strain evidence="4">NC1722</strain>
    </source>
</reference>
<dbReference type="GO" id="GO:0007528">
    <property type="term" value="P:neuromuscular junction development"/>
    <property type="evidence" value="ECO:0007669"/>
    <property type="project" value="TreeGrafter"/>
</dbReference>
<evidence type="ECO:0008006" key="6">
    <source>
        <dbReference type="Google" id="ProtNLM"/>
    </source>
</evidence>
<feature type="region of interest" description="Disordered" evidence="1">
    <location>
        <begin position="324"/>
        <end position="360"/>
    </location>
</feature>
<dbReference type="PROSITE" id="PS51064">
    <property type="entry name" value="IRS_PTB"/>
    <property type="match status" value="1"/>
</dbReference>
<evidence type="ECO:0000259" key="2">
    <source>
        <dbReference type="PROSITE" id="PS50003"/>
    </source>
</evidence>
<keyword evidence="5" id="KW-1185">Reference proteome</keyword>
<feature type="compositionally biased region" description="Low complexity" evidence="1">
    <location>
        <begin position="484"/>
        <end position="494"/>
    </location>
</feature>
<feature type="region of interest" description="Disordered" evidence="1">
    <location>
        <begin position="379"/>
        <end position="411"/>
    </location>
</feature>
<dbReference type="Gene3D" id="2.30.29.30">
    <property type="entry name" value="Pleckstrin-homology domain (PH domain)/Phosphotyrosine-binding domain (PTB)"/>
    <property type="match status" value="2"/>
</dbReference>
<name>A0AAD7WVS6_9TELE</name>
<dbReference type="InterPro" id="IPR002404">
    <property type="entry name" value="IRS_PTB"/>
</dbReference>
<dbReference type="InterPro" id="IPR001849">
    <property type="entry name" value="PH_domain"/>
</dbReference>
<feature type="region of interest" description="Disordered" evidence="1">
    <location>
        <begin position="687"/>
        <end position="837"/>
    </location>
</feature>
<feature type="compositionally biased region" description="Polar residues" evidence="1">
    <location>
        <begin position="344"/>
        <end position="354"/>
    </location>
</feature>
<accession>A0AAD7WVS6</accession>
<sequence length="965" mass="103084">MTDTVVVEGQVKFRDGKKWKSRWVVLRKPSPVADCLLLLAYKDKADKTKGHRERCSITLEDICGLEPVLSYEGATYTLAILCLTQAVIVGFESRDALVAWDARIRYSLGEVHRFSVGILPGTKLESGPATLHLCNNLLGIARDHPPVIIGQWKLSDLRRYGAVPNGFVFEGGTRCGYWAGVFFLSCGEGEQISFLFDCIVRGISPTRGPFGLRQPPPDPNVDPAYAEERLNLEAQQLEKRLSMLSHCSSRQSSTASTYSYGTSVAGDARSISSSSSEASHSDTSIGSRLTMWAEPVTIPVPAEPLGPPAAKSALRAEEKLYAAVAGGAGPPTKPPRSRRLQEIGRQSSSDSGIATGSHSSYSGSFSSYAGSIDTSQGDEFGSLLSLPPSLAPDQSPCTCPPADPAQGPGSEYQIPALLKHLYDTPRSLFLGPPPKDLASLPSPKGGGDGRLGEGALGGGAGSDPIPPQWPVPQRQGQALDSRSSEAAPSAGGAADPCEICSPQSGMTSSLFAACPICGGLKGTTLTHSGVLPMPAIPGVETVEPWQCRPISRVEVQGYENLWNTKATVAEDPPAATCLHGNRPWEAFLSTNGRDPLWGNLHQKHQNPLGLFLRFHGQQRSARRQGTNAGGRQDYEPTASAFRCGLLAGPHWIRRSSKVVACARHGGFSVKRNDSEGGVNSQVSATKTSTLPFGHESSPEQACDTLSRRGTCPPPGPGVQTPARKENGSGPEETDERRDGSRSGEGRLCQEVSGHSRKEDDKTPKRKEDRGKADVGYEIMEGRAAEKTSEAEERGQGLELTGGRGQQKVFSEAEGAVSASGSSSTLKVHRQSSVTDPKGSYELMASTADTPKRFEPGPGEYGGVFVFPPEASSATERSRSDGATYVNIPISPTSKKQLHYMELELQEPGSGVRGNAIQLHRHRGGSTKYAQIDIAATETAHRVGTQHALGREERLQELEQKRKGVQ</sequence>
<dbReference type="InterPro" id="IPR037746">
    <property type="entry name" value="Dok-7"/>
</dbReference>